<accession>A0A6H1UFC3</accession>
<dbReference type="AlphaFoldDB" id="A0A6H1UFC3"/>
<feature type="transmembrane region" description="Helical" evidence="1">
    <location>
        <begin position="106"/>
        <end position="125"/>
    </location>
</feature>
<keyword evidence="1" id="KW-0812">Transmembrane</keyword>
<feature type="transmembrane region" description="Helical" evidence="1">
    <location>
        <begin position="145"/>
        <end position="163"/>
    </location>
</feature>
<reference evidence="2 3" key="1">
    <citation type="submission" date="2020-04" db="EMBL/GenBank/DDBJ databases">
        <title>Ferrimonas sp. S7 isolated from sea water.</title>
        <authorList>
            <person name="Bae S.S."/>
            <person name="Baek K."/>
        </authorList>
    </citation>
    <scope>NUCLEOTIDE SEQUENCE [LARGE SCALE GENOMIC DNA]</scope>
    <source>
        <strain evidence="2 3">S7</strain>
    </source>
</reference>
<keyword evidence="1" id="KW-0472">Membrane</keyword>
<evidence type="ECO:0000313" key="2">
    <source>
        <dbReference type="EMBL" id="QIZ77300.1"/>
    </source>
</evidence>
<dbReference type="EMBL" id="CP051180">
    <property type="protein sequence ID" value="QIZ77300.1"/>
    <property type="molecule type" value="Genomic_DNA"/>
</dbReference>
<organism evidence="2 3">
    <name type="scientific">Ferrimonas lipolytica</name>
    <dbReference type="NCBI Taxonomy" id="2724191"/>
    <lineage>
        <taxon>Bacteria</taxon>
        <taxon>Pseudomonadati</taxon>
        <taxon>Pseudomonadota</taxon>
        <taxon>Gammaproteobacteria</taxon>
        <taxon>Alteromonadales</taxon>
        <taxon>Ferrimonadaceae</taxon>
        <taxon>Ferrimonas</taxon>
    </lineage>
</organism>
<feature type="transmembrane region" description="Helical" evidence="1">
    <location>
        <begin position="34"/>
        <end position="51"/>
    </location>
</feature>
<keyword evidence="3" id="KW-1185">Reference proteome</keyword>
<gene>
    <name evidence="2" type="ORF">HER31_10660</name>
</gene>
<proteinExistence type="predicted"/>
<feature type="transmembrane region" description="Helical" evidence="1">
    <location>
        <begin position="56"/>
        <end position="74"/>
    </location>
</feature>
<dbReference type="RefSeq" id="WP_168660561.1">
    <property type="nucleotide sequence ID" value="NZ_CP051180.1"/>
</dbReference>
<sequence length="179" mass="18891">MNKLKLADALLIGALSLLLLSFKAAVKLKLGLSGHTMFLMVLVFLLARGLVPVRGSIIYCGLLTGILAMLLGIGKGGPLILLKFLLPAVGIELACLLLPFAPWHRVTAIAAGAAGLIAWVIKGATEMALAGADIDIILMQMGWKSFGGGIFTVLAALCVPLLLQRLAHHQLIPTERQPQ</sequence>
<dbReference type="KEGG" id="fes:HER31_10660"/>
<dbReference type="Proteomes" id="UP000501602">
    <property type="component" value="Chromosome"/>
</dbReference>
<feature type="transmembrane region" description="Helical" evidence="1">
    <location>
        <begin position="80"/>
        <end position="99"/>
    </location>
</feature>
<name>A0A6H1UFC3_9GAMM</name>
<keyword evidence="1" id="KW-1133">Transmembrane helix</keyword>
<protein>
    <submittedName>
        <fullName evidence="2">Core component of ECF transporter</fullName>
    </submittedName>
</protein>
<evidence type="ECO:0000256" key="1">
    <source>
        <dbReference type="SAM" id="Phobius"/>
    </source>
</evidence>
<evidence type="ECO:0000313" key="3">
    <source>
        <dbReference type="Proteomes" id="UP000501602"/>
    </source>
</evidence>